<name>A0A9N9AT32_9GLOM</name>
<dbReference type="EMBL" id="CAJVPQ010001260">
    <property type="protein sequence ID" value="CAG8541637.1"/>
    <property type="molecule type" value="Genomic_DNA"/>
</dbReference>
<evidence type="ECO:0000313" key="3">
    <source>
        <dbReference type="Proteomes" id="UP000789570"/>
    </source>
</evidence>
<accession>A0A9N9AT32</accession>
<organism evidence="2 3">
    <name type="scientific">Funneliformis caledonium</name>
    <dbReference type="NCBI Taxonomy" id="1117310"/>
    <lineage>
        <taxon>Eukaryota</taxon>
        <taxon>Fungi</taxon>
        <taxon>Fungi incertae sedis</taxon>
        <taxon>Mucoromycota</taxon>
        <taxon>Glomeromycotina</taxon>
        <taxon>Glomeromycetes</taxon>
        <taxon>Glomerales</taxon>
        <taxon>Glomeraceae</taxon>
        <taxon>Funneliformis</taxon>
    </lineage>
</organism>
<keyword evidence="1" id="KW-0732">Signal</keyword>
<gene>
    <name evidence="2" type="ORF">FCALED_LOCUS5668</name>
</gene>
<proteinExistence type="predicted"/>
<keyword evidence="3" id="KW-1185">Reference proteome</keyword>
<dbReference type="OrthoDB" id="6409159at2759"/>
<evidence type="ECO:0000313" key="2">
    <source>
        <dbReference type="EMBL" id="CAG8541637.1"/>
    </source>
</evidence>
<protein>
    <submittedName>
        <fullName evidence="2">12537_t:CDS:1</fullName>
    </submittedName>
</protein>
<feature type="signal peptide" evidence="1">
    <location>
        <begin position="1"/>
        <end position="20"/>
    </location>
</feature>
<reference evidence="2" key="1">
    <citation type="submission" date="2021-06" db="EMBL/GenBank/DDBJ databases">
        <authorList>
            <person name="Kallberg Y."/>
            <person name="Tangrot J."/>
            <person name="Rosling A."/>
        </authorList>
    </citation>
    <scope>NUCLEOTIDE SEQUENCE</scope>
    <source>
        <strain evidence="2">UK204</strain>
    </source>
</reference>
<dbReference type="Proteomes" id="UP000789570">
    <property type="component" value="Unassembled WGS sequence"/>
</dbReference>
<feature type="chain" id="PRO_5040268484" evidence="1">
    <location>
        <begin position="21"/>
        <end position="143"/>
    </location>
</feature>
<comment type="caution">
    <text evidence="2">The sequence shown here is derived from an EMBL/GenBank/DDBJ whole genome shotgun (WGS) entry which is preliminary data.</text>
</comment>
<dbReference type="AlphaFoldDB" id="A0A9N9AT32"/>
<evidence type="ECO:0000256" key="1">
    <source>
        <dbReference type="SAM" id="SignalP"/>
    </source>
</evidence>
<sequence length="143" mass="16152">MSRIIILLGILLTLASFVRSTPLELRKRLDPLTGFKMCDGNFPIIIDTFTYNPNPVIPGHNLAIRIAGVANEVVENGAILRFYHDQGENVAREADFCEEFVEQSKFICPIKGYFDLTSIIFLESSPTEPKNVSVNLYTKMIRK</sequence>